<evidence type="ECO:0000256" key="10">
    <source>
        <dbReference type="ARBA" id="ARBA00022771"/>
    </source>
</evidence>
<feature type="region of interest" description="Disordered" evidence="14">
    <location>
        <begin position="58"/>
        <end position="85"/>
    </location>
</feature>
<evidence type="ECO:0000256" key="8">
    <source>
        <dbReference type="ARBA" id="ARBA00022723"/>
    </source>
</evidence>
<evidence type="ECO:0000256" key="5">
    <source>
        <dbReference type="ARBA" id="ARBA00005884"/>
    </source>
</evidence>
<feature type="compositionally biased region" description="Polar residues" evidence="14">
    <location>
        <begin position="58"/>
        <end position="71"/>
    </location>
</feature>
<evidence type="ECO:0000313" key="17">
    <source>
        <dbReference type="EMBL" id="GKV09662.1"/>
    </source>
</evidence>
<proteinExistence type="inferred from homology"/>
<dbReference type="Gene3D" id="3.30.40.10">
    <property type="entry name" value="Zinc/RING finger domain, C3HC4 (zinc finger)"/>
    <property type="match status" value="1"/>
</dbReference>
<sequence length="295" mass="33685">MTLVSSTDLNSNDDDDFYFALLALFAQNPEEDDEISHVQDDRYIEELQLQEALMSTTHMKNPDSISSSTVPQPQPRPKDFTHETGQSSQSFCEICLERKEPNEMFTVGGCAHSFCTECISMHVKTRLEEGVTVIKCPAVSCRAVLELDACRPVLPKGVLDLWEKTLCVKLIEEKDRLYCPFRDCSAVLLNDTGGEVIMESECPFCHRLFCAQCKVPWHQGMDCKEFQRLNEDERGREDLTLRSLAKEKKWGRCPRCKYYVERTEGCPHITCRCGFQFCYLCGAEWTEDHGGCQGE</sequence>
<evidence type="ECO:0000256" key="12">
    <source>
        <dbReference type="ARBA" id="ARBA00022833"/>
    </source>
</evidence>
<evidence type="ECO:0000256" key="3">
    <source>
        <dbReference type="ARBA" id="ARBA00003976"/>
    </source>
</evidence>
<reference evidence="17 18" key="1">
    <citation type="journal article" date="2021" name="Commun. Biol.">
        <title>The genome of Shorea leprosula (Dipterocarpaceae) highlights the ecological relevance of drought in aseasonal tropical rainforests.</title>
        <authorList>
            <person name="Ng K.K.S."/>
            <person name="Kobayashi M.J."/>
            <person name="Fawcett J.A."/>
            <person name="Hatakeyama M."/>
            <person name="Paape T."/>
            <person name="Ng C.H."/>
            <person name="Ang C.C."/>
            <person name="Tnah L.H."/>
            <person name="Lee C.T."/>
            <person name="Nishiyama T."/>
            <person name="Sese J."/>
            <person name="O'Brien M.J."/>
            <person name="Copetti D."/>
            <person name="Mohd Noor M.I."/>
            <person name="Ong R.C."/>
            <person name="Putra M."/>
            <person name="Sireger I.Z."/>
            <person name="Indrioko S."/>
            <person name="Kosugi Y."/>
            <person name="Izuno A."/>
            <person name="Isagi Y."/>
            <person name="Lee S.L."/>
            <person name="Shimizu K.K."/>
        </authorList>
    </citation>
    <scope>NUCLEOTIDE SEQUENCE [LARGE SCALE GENOMIC DNA]</scope>
    <source>
        <strain evidence="17">214</strain>
    </source>
</reference>
<comment type="similarity">
    <text evidence="5">Belongs to the RBR family. Ariadne subfamily.</text>
</comment>
<feature type="domain" description="RING-type" evidence="15">
    <location>
        <begin position="92"/>
        <end position="137"/>
    </location>
</feature>
<dbReference type="InterPro" id="IPR013083">
    <property type="entry name" value="Znf_RING/FYVE/PHD"/>
</dbReference>
<dbReference type="EMBL" id="BPVZ01000031">
    <property type="protein sequence ID" value="GKV09662.1"/>
    <property type="molecule type" value="Genomic_DNA"/>
</dbReference>
<dbReference type="FunFam" id="1.20.120.1750:FF:000018">
    <property type="entry name" value="RBR-type E3 ubiquitin transferase"/>
    <property type="match status" value="1"/>
</dbReference>
<dbReference type="SMART" id="SM00184">
    <property type="entry name" value="RING"/>
    <property type="match status" value="1"/>
</dbReference>
<dbReference type="SMART" id="SM00647">
    <property type="entry name" value="IBR"/>
    <property type="match status" value="2"/>
</dbReference>
<evidence type="ECO:0000256" key="14">
    <source>
        <dbReference type="SAM" id="MobiDB-lite"/>
    </source>
</evidence>
<keyword evidence="18" id="KW-1185">Reference proteome</keyword>
<dbReference type="GO" id="GO:0008270">
    <property type="term" value="F:zinc ion binding"/>
    <property type="evidence" value="ECO:0007669"/>
    <property type="project" value="UniProtKB-KW"/>
</dbReference>
<dbReference type="PANTHER" id="PTHR11685">
    <property type="entry name" value="RBR FAMILY RING FINGER AND IBR DOMAIN-CONTAINING"/>
    <property type="match status" value="1"/>
</dbReference>
<evidence type="ECO:0000256" key="2">
    <source>
        <dbReference type="ARBA" id="ARBA00001947"/>
    </source>
</evidence>
<comment type="function">
    <text evidence="3">Might act as an E3 ubiquitin-protein ligase, or as part of E3 complex, which accepts ubiquitin from specific E2 ubiquitin-conjugating enzymes and then transfers it to substrates.</text>
</comment>
<dbReference type="InterPro" id="IPR018957">
    <property type="entry name" value="Znf_C3HC4_RING-type"/>
</dbReference>
<keyword evidence="11" id="KW-0833">Ubl conjugation pathway</keyword>
<dbReference type="EC" id="2.3.2.31" evidence="6"/>
<dbReference type="InterPro" id="IPR017907">
    <property type="entry name" value="Znf_RING_CS"/>
</dbReference>
<dbReference type="InterPro" id="IPR001841">
    <property type="entry name" value="Znf_RING"/>
</dbReference>
<dbReference type="CDD" id="cd22582">
    <property type="entry name" value="BRcat_RBR_unk"/>
    <property type="match status" value="1"/>
</dbReference>
<evidence type="ECO:0000256" key="1">
    <source>
        <dbReference type="ARBA" id="ARBA00001798"/>
    </source>
</evidence>
<dbReference type="AlphaFoldDB" id="A0AAV5JDQ1"/>
<evidence type="ECO:0000313" key="18">
    <source>
        <dbReference type="Proteomes" id="UP001054252"/>
    </source>
</evidence>
<dbReference type="CDD" id="cd22584">
    <property type="entry name" value="Rcat_RBR_unk"/>
    <property type="match status" value="1"/>
</dbReference>
<evidence type="ECO:0000259" key="16">
    <source>
        <dbReference type="PROSITE" id="PS51873"/>
    </source>
</evidence>
<keyword evidence="10 13" id="KW-0863">Zinc-finger</keyword>
<keyword evidence="7" id="KW-0808">Transferase</keyword>
<keyword evidence="12" id="KW-0862">Zinc</keyword>
<comment type="pathway">
    <text evidence="4">Protein modification; protein ubiquitination.</text>
</comment>
<evidence type="ECO:0000256" key="6">
    <source>
        <dbReference type="ARBA" id="ARBA00012251"/>
    </source>
</evidence>
<dbReference type="FunFam" id="3.30.40.10:FF:000230">
    <property type="entry name" value="RBR-type E3 ubiquitin transferase"/>
    <property type="match status" value="1"/>
</dbReference>
<dbReference type="SUPFAM" id="SSF57850">
    <property type="entry name" value="RING/U-box"/>
    <property type="match status" value="3"/>
</dbReference>
<keyword evidence="8" id="KW-0479">Metal-binding</keyword>
<accession>A0AAV5JDQ1</accession>
<dbReference type="InterPro" id="IPR031127">
    <property type="entry name" value="E3_UB_ligase_RBR"/>
</dbReference>
<dbReference type="Pfam" id="PF01485">
    <property type="entry name" value="IBR"/>
    <property type="match status" value="2"/>
</dbReference>
<evidence type="ECO:0000259" key="15">
    <source>
        <dbReference type="PROSITE" id="PS50089"/>
    </source>
</evidence>
<feature type="domain" description="RING-type" evidence="16">
    <location>
        <begin position="88"/>
        <end position="295"/>
    </location>
</feature>
<keyword evidence="9" id="KW-0677">Repeat</keyword>
<comment type="cofactor">
    <cofactor evidence="2">
        <name>Zn(2+)</name>
        <dbReference type="ChEBI" id="CHEBI:29105"/>
    </cofactor>
</comment>
<evidence type="ECO:0000256" key="4">
    <source>
        <dbReference type="ARBA" id="ARBA00004906"/>
    </source>
</evidence>
<evidence type="ECO:0000256" key="13">
    <source>
        <dbReference type="PROSITE-ProRule" id="PRU00175"/>
    </source>
</evidence>
<evidence type="ECO:0000256" key="11">
    <source>
        <dbReference type="ARBA" id="ARBA00022786"/>
    </source>
</evidence>
<dbReference type="Gene3D" id="1.20.120.1750">
    <property type="match status" value="1"/>
</dbReference>
<organism evidence="17 18">
    <name type="scientific">Rubroshorea leprosula</name>
    <dbReference type="NCBI Taxonomy" id="152421"/>
    <lineage>
        <taxon>Eukaryota</taxon>
        <taxon>Viridiplantae</taxon>
        <taxon>Streptophyta</taxon>
        <taxon>Embryophyta</taxon>
        <taxon>Tracheophyta</taxon>
        <taxon>Spermatophyta</taxon>
        <taxon>Magnoliopsida</taxon>
        <taxon>eudicotyledons</taxon>
        <taxon>Gunneridae</taxon>
        <taxon>Pentapetalae</taxon>
        <taxon>rosids</taxon>
        <taxon>malvids</taxon>
        <taxon>Malvales</taxon>
        <taxon>Dipterocarpaceae</taxon>
        <taxon>Rubroshorea</taxon>
    </lineage>
</organism>
<protein>
    <recommendedName>
        <fullName evidence="6">RBR-type E3 ubiquitin transferase</fullName>
        <ecNumber evidence="6">2.3.2.31</ecNumber>
    </recommendedName>
</protein>
<dbReference type="Pfam" id="PF00097">
    <property type="entry name" value="zf-C3HC4"/>
    <property type="match status" value="1"/>
</dbReference>
<comment type="catalytic activity">
    <reaction evidence="1">
        <text>[E2 ubiquitin-conjugating enzyme]-S-ubiquitinyl-L-cysteine + [acceptor protein]-L-lysine = [E2 ubiquitin-conjugating enzyme]-L-cysteine + [acceptor protein]-N(6)-ubiquitinyl-L-lysine.</text>
        <dbReference type="EC" id="2.3.2.31"/>
    </reaction>
</comment>
<dbReference type="GO" id="GO:0016567">
    <property type="term" value="P:protein ubiquitination"/>
    <property type="evidence" value="ECO:0007669"/>
    <property type="project" value="InterPro"/>
</dbReference>
<dbReference type="InterPro" id="IPR002867">
    <property type="entry name" value="IBR_dom"/>
</dbReference>
<gene>
    <name evidence="17" type="ORF">SLEP1_g21124</name>
</gene>
<evidence type="ECO:0000256" key="7">
    <source>
        <dbReference type="ARBA" id="ARBA00022679"/>
    </source>
</evidence>
<comment type="caution">
    <text evidence="17">The sequence shown here is derived from an EMBL/GenBank/DDBJ whole genome shotgun (WGS) entry which is preliminary data.</text>
</comment>
<dbReference type="PROSITE" id="PS51873">
    <property type="entry name" value="TRIAD"/>
    <property type="match status" value="1"/>
</dbReference>
<name>A0AAV5JDQ1_9ROSI</name>
<dbReference type="InterPro" id="IPR044066">
    <property type="entry name" value="TRIAD_supradom"/>
</dbReference>
<dbReference type="PROSITE" id="PS00518">
    <property type="entry name" value="ZF_RING_1"/>
    <property type="match status" value="1"/>
</dbReference>
<dbReference type="GO" id="GO:0061630">
    <property type="term" value="F:ubiquitin protein ligase activity"/>
    <property type="evidence" value="ECO:0007669"/>
    <property type="project" value="UniProtKB-EC"/>
</dbReference>
<dbReference type="Proteomes" id="UP001054252">
    <property type="component" value="Unassembled WGS sequence"/>
</dbReference>
<dbReference type="PROSITE" id="PS50089">
    <property type="entry name" value="ZF_RING_2"/>
    <property type="match status" value="1"/>
</dbReference>
<evidence type="ECO:0000256" key="9">
    <source>
        <dbReference type="ARBA" id="ARBA00022737"/>
    </source>
</evidence>